<evidence type="ECO:0000313" key="1">
    <source>
        <dbReference type="EMBL" id="CAZ86435.1"/>
    </source>
</evidence>
<reference evidence="1 2" key="1">
    <citation type="journal article" date="2010" name="Nature">
        <title>Perigord black truffle genome uncovers evolutionary origins and mechanisms of symbiosis.</title>
        <authorList>
            <person name="Martin F."/>
            <person name="Kohler A."/>
            <person name="Murat C."/>
            <person name="Balestrini R."/>
            <person name="Coutinho P.M."/>
            <person name="Jaillon O."/>
            <person name="Montanini B."/>
            <person name="Morin E."/>
            <person name="Noel B."/>
            <person name="Percudani R."/>
            <person name="Porcel B."/>
            <person name="Rubini A."/>
            <person name="Amicucci A."/>
            <person name="Amselem J."/>
            <person name="Anthouard V."/>
            <person name="Arcioni S."/>
            <person name="Artiguenave F."/>
            <person name="Aury J.M."/>
            <person name="Ballario P."/>
            <person name="Bolchi A."/>
            <person name="Brenna A."/>
            <person name="Brun A."/>
            <person name="Buee M."/>
            <person name="Cantarel B."/>
            <person name="Chevalier G."/>
            <person name="Couloux A."/>
            <person name="Da Silva C."/>
            <person name="Denoeud F."/>
            <person name="Duplessis S."/>
            <person name="Ghignone S."/>
            <person name="Hilselberger B."/>
            <person name="Iotti M."/>
            <person name="Marcais B."/>
            <person name="Mello A."/>
            <person name="Miranda M."/>
            <person name="Pacioni G."/>
            <person name="Quesneville H."/>
            <person name="Riccioni C."/>
            <person name="Ruotolo R."/>
            <person name="Splivallo R."/>
            <person name="Stocchi V."/>
            <person name="Tisserant E."/>
            <person name="Viscomi A.R."/>
            <person name="Zambonelli A."/>
            <person name="Zampieri E."/>
            <person name="Henrissat B."/>
            <person name="Lebrun M.H."/>
            <person name="Paolocci F."/>
            <person name="Bonfante P."/>
            <person name="Ottonello S."/>
            <person name="Wincker P."/>
        </authorList>
    </citation>
    <scope>NUCLEOTIDE SEQUENCE [LARGE SCALE GENOMIC DNA]</scope>
    <source>
        <strain evidence="1 2">Mel28</strain>
    </source>
</reference>
<dbReference type="HOGENOM" id="CLU_3430012_0_0_1"/>
<accession>D5GPJ2</accession>
<dbReference type="EMBL" id="FN430375">
    <property type="protein sequence ID" value="CAZ86435.1"/>
    <property type="molecule type" value="Genomic_DNA"/>
</dbReference>
<dbReference type="KEGG" id="tml:GSTUM_00011870001"/>
<protein>
    <submittedName>
        <fullName evidence="1">(Perigord truffle) hypothetical protein</fullName>
    </submittedName>
</protein>
<dbReference type="InParanoid" id="D5GPJ2"/>
<proteinExistence type="predicted"/>
<sequence length="19" mass="2178">MNNLDSSCSPPYKIVPLIW</sequence>
<name>D5GPJ2_TUBMM</name>
<organism evidence="1 2">
    <name type="scientific">Tuber melanosporum (strain Mel28)</name>
    <name type="common">Perigord black truffle</name>
    <dbReference type="NCBI Taxonomy" id="656061"/>
    <lineage>
        <taxon>Eukaryota</taxon>
        <taxon>Fungi</taxon>
        <taxon>Dikarya</taxon>
        <taxon>Ascomycota</taxon>
        <taxon>Pezizomycotina</taxon>
        <taxon>Pezizomycetes</taxon>
        <taxon>Pezizales</taxon>
        <taxon>Tuberaceae</taxon>
        <taxon>Tuber</taxon>
    </lineage>
</organism>
<evidence type="ECO:0000313" key="2">
    <source>
        <dbReference type="Proteomes" id="UP000006911"/>
    </source>
</evidence>
<dbReference type="AlphaFoldDB" id="D5GPJ2"/>
<dbReference type="Proteomes" id="UP000006911">
    <property type="component" value="Unassembled WGS sequence"/>
</dbReference>
<gene>
    <name evidence="1" type="ORF">GSTUM_00011870001</name>
</gene>
<keyword evidence="2" id="KW-1185">Reference proteome</keyword>